<keyword evidence="2" id="KW-1185">Reference proteome</keyword>
<dbReference type="EMBL" id="JAERRB010000019">
    <property type="protein sequence ID" value="MBL0745802.1"/>
    <property type="molecule type" value="Genomic_DNA"/>
</dbReference>
<comment type="caution">
    <text evidence="1">The sequence shown here is derived from an EMBL/GenBank/DDBJ whole genome shotgun (WGS) entry which is preliminary data.</text>
</comment>
<reference evidence="1 2" key="1">
    <citation type="submission" date="2021-01" db="EMBL/GenBank/DDBJ databases">
        <title>Chryseolinea sp. Jin1 Genome sequencing and assembly.</title>
        <authorList>
            <person name="Kim I."/>
        </authorList>
    </citation>
    <scope>NUCLEOTIDE SEQUENCE [LARGE SCALE GENOMIC DNA]</scope>
    <source>
        <strain evidence="1 2">Jin1</strain>
    </source>
</reference>
<organism evidence="1 2">
    <name type="scientific">Chryseolinea lacunae</name>
    <dbReference type="NCBI Taxonomy" id="2801331"/>
    <lineage>
        <taxon>Bacteria</taxon>
        <taxon>Pseudomonadati</taxon>
        <taxon>Bacteroidota</taxon>
        <taxon>Cytophagia</taxon>
        <taxon>Cytophagales</taxon>
        <taxon>Fulvivirgaceae</taxon>
        <taxon>Chryseolinea</taxon>
    </lineage>
</organism>
<evidence type="ECO:0000313" key="1">
    <source>
        <dbReference type="EMBL" id="MBL0745802.1"/>
    </source>
</evidence>
<sequence>MIIKMVYSSAAEYHQQLQPRDVGMLNYNETFIICIGTIARLPAGHGAYFYNYK</sequence>
<dbReference type="Proteomes" id="UP000613030">
    <property type="component" value="Unassembled WGS sequence"/>
</dbReference>
<gene>
    <name evidence="1" type="ORF">JI741_31500</name>
</gene>
<proteinExistence type="predicted"/>
<accession>A0ABS1L2P8</accession>
<evidence type="ECO:0000313" key="2">
    <source>
        <dbReference type="Proteomes" id="UP000613030"/>
    </source>
</evidence>
<protein>
    <submittedName>
        <fullName evidence="1">Uncharacterized protein</fullName>
    </submittedName>
</protein>
<name>A0ABS1L2P8_9BACT</name>